<feature type="transmembrane region" description="Helical" evidence="6">
    <location>
        <begin position="152"/>
        <end position="172"/>
    </location>
</feature>
<feature type="transmembrane region" description="Helical" evidence="6">
    <location>
        <begin position="410"/>
        <end position="431"/>
    </location>
</feature>
<dbReference type="InterPro" id="IPR020846">
    <property type="entry name" value="MFS_dom"/>
</dbReference>
<dbReference type="GeneID" id="25325645"/>
<evidence type="ECO:0000256" key="5">
    <source>
        <dbReference type="ARBA" id="ARBA00023136"/>
    </source>
</evidence>
<dbReference type="InterPro" id="IPR011701">
    <property type="entry name" value="MFS"/>
</dbReference>
<dbReference type="SUPFAM" id="SSF103473">
    <property type="entry name" value="MFS general substrate transporter"/>
    <property type="match status" value="1"/>
</dbReference>
<dbReference type="GO" id="GO:0022857">
    <property type="term" value="F:transmembrane transporter activity"/>
    <property type="evidence" value="ECO:0007669"/>
    <property type="project" value="InterPro"/>
</dbReference>
<organism evidence="8 9">
    <name type="scientific">Exophiala xenobiotica</name>
    <dbReference type="NCBI Taxonomy" id="348802"/>
    <lineage>
        <taxon>Eukaryota</taxon>
        <taxon>Fungi</taxon>
        <taxon>Dikarya</taxon>
        <taxon>Ascomycota</taxon>
        <taxon>Pezizomycotina</taxon>
        <taxon>Eurotiomycetes</taxon>
        <taxon>Chaetothyriomycetidae</taxon>
        <taxon>Chaetothyriales</taxon>
        <taxon>Herpotrichiellaceae</taxon>
        <taxon>Exophiala</taxon>
    </lineage>
</organism>
<evidence type="ECO:0000313" key="9">
    <source>
        <dbReference type="Proteomes" id="UP000054342"/>
    </source>
</evidence>
<dbReference type="HOGENOM" id="CLU_001265_0_1_1"/>
<dbReference type="AlphaFoldDB" id="A0A0D2EWZ6"/>
<keyword evidence="5 6" id="KW-0472">Membrane</keyword>
<name>A0A0D2EWZ6_9EURO</name>
<gene>
    <name evidence="8" type="ORF">PV05_03737</name>
</gene>
<feature type="transmembrane region" description="Helical" evidence="6">
    <location>
        <begin position="351"/>
        <end position="370"/>
    </location>
</feature>
<evidence type="ECO:0000256" key="2">
    <source>
        <dbReference type="ARBA" id="ARBA00022448"/>
    </source>
</evidence>
<dbReference type="InterPro" id="IPR036259">
    <property type="entry name" value="MFS_trans_sf"/>
</dbReference>
<protein>
    <recommendedName>
        <fullName evidence="7">Major facilitator superfamily (MFS) profile domain-containing protein</fullName>
    </recommendedName>
</protein>
<dbReference type="OrthoDB" id="2985014at2759"/>
<keyword evidence="4 6" id="KW-1133">Transmembrane helix</keyword>
<feature type="transmembrane region" description="Helical" evidence="6">
    <location>
        <begin position="443"/>
        <end position="462"/>
    </location>
</feature>
<keyword evidence="2" id="KW-0813">Transport</keyword>
<dbReference type="PANTHER" id="PTHR43791">
    <property type="entry name" value="PERMEASE-RELATED"/>
    <property type="match status" value="1"/>
</dbReference>
<evidence type="ECO:0000259" key="7">
    <source>
        <dbReference type="PROSITE" id="PS50850"/>
    </source>
</evidence>
<accession>A0A0D2EWZ6</accession>
<feature type="transmembrane region" description="Helical" evidence="6">
    <location>
        <begin position="184"/>
        <end position="204"/>
    </location>
</feature>
<dbReference type="EMBL" id="KN847318">
    <property type="protein sequence ID" value="KIW59280.1"/>
    <property type="molecule type" value="Genomic_DNA"/>
</dbReference>
<dbReference type="Pfam" id="PF07690">
    <property type="entry name" value="MFS_1"/>
    <property type="match status" value="1"/>
</dbReference>
<dbReference type="GO" id="GO:0016020">
    <property type="term" value="C:membrane"/>
    <property type="evidence" value="ECO:0007669"/>
    <property type="project" value="UniProtKB-SubCell"/>
</dbReference>
<dbReference type="PANTHER" id="PTHR43791:SF36">
    <property type="entry name" value="TRANSPORTER, PUTATIVE (AFU_ORTHOLOGUE AFUA_6G08340)-RELATED"/>
    <property type="match status" value="1"/>
</dbReference>
<keyword evidence="3 6" id="KW-0812">Transmembrane</keyword>
<dbReference type="FunFam" id="1.20.1250.20:FF:000013">
    <property type="entry name" value="MFS general substrate transporter"/>
    <property type="match status" value="1"/>
</dbReference>
<feature type="transmembrane region" description="Helical" evidence="6">
    <location>
        <begin position="324"/>
        <end position="344"/>
    </location>
</feature>
<evidence type="ECO:0000313" key="8">
    <source>
        <dbReference type="EMBL" id="KIW59280.1"/>
    </source>
</evidence>
<proteinExistence type="predicted"/>
<evidence type="ECO:0000256" key="1">
    <source>
        <dbReference type="ARBA" id="ARBA00004141"/>
    </source>
</evidence>
<dbReference type="Gene3D" id="1.20.1250.20">
    <property type="entry name" value="MFS general substrate transporter like domains"/>
    <property type="match status" value="2"/>
</dbReference>
<dbReference type="PROSITE" id="PS50850">
    <property type="entry name" value="MFS"/>
    <property type="match status" value="1"/>
</dbReference>
<feature type="transmembrane region" description="Helical" evidence="6">
    <location>
        <begin position="216"/>
        <end position="239"/>
    </location>
</feature>
<keyword evidence="9" id="KW-1185">Reference proteome</keyword>
<feature type="transmembrane region" description="Helical" evidence="6">
    <location>
        <begin position="376"/>
        <end position="398"/>
    </location>
</feature>
<comment type="subcellular location">
    <subcellularLocation>
        <location evidence="1">Membrane</location>
        <topology evidence="1">Multi-pass membrane protein</topology>
    </subcellularLocation>
</comment>
<evidence type="ECO:0000256" key="4">
    <source>
        <dbReference type="ARBA" id="ARBA00022989"/>
    </source>
</evidence>
<feature type="transmembrane region" description="Helical" evidence="6">
    <location>
        <begin position="94"/>
        <end position="117"/>
    </location>
</feature>
<feature type="transmembrane region" description="Helical" evidence="6">
    <location>
        <begin position="287"/>
        <end position="312"/>
    </location>
</feature>
<dbReference type="Proteomes" id="UP000054342">
    <property type="component" value="Unassembled WGS sequence"/>
</dbReference>
<reference evidence="8 9" key="1">
    <citation type="submission" date="2015-01" db="EMBL/GenBank/DDBJ databases">
        <title>The Genome Sequence of Exophiala xenobiotica CBS118157.</title>
        <authorList>
            <consortium name="The Broad Institute Genomics Platform"/>
            <person name="Cuomo C."/>
            <person name="de Hoog S."/>
            <person name="Gorbushina A."/>
            <person name="Stielow B."/>
            <person name="Teixiera M."/>
            <person name="Abouelleil A."/>
            <person name="Chapman S.B."/>
            <person name="Priest M."/>
            <person name="Young S.K."/>
            <person name="Wortman J."/>
            <person name="Nusbaum C."/>
            <person name="Birren B."/>
        </authorList>
    </citation>
    <scope>NUCLEOTIDE SEQUENCE [LARGE SCALE GENOMIC DNA]</scope>
    <source>
        <strain evidence="8 9">CBS 118157</strain>
    </source>
</reference>
<evidence type="ECO:0000256" key="3">
    <source>
        <dbReference type="ARBA" id="ARBA00022692"/>
    </source>
</evidence>
<sequence>MSQMEVQKEMGAAHCEAPCEGQAIGKDSNGIKMHEEVELSPEEKRAERKLLWKLDLTLLPLLSLMYFLASMDRGDIGNAAVAGMTKELEMTSQQYSNCVAFFYIGYIVFQLPATIFIRKIQPQYQLGIAMIGWGMATAVMCKATDWGTIAGLRTVVGSFEAFLQAGVLYLTFWYKLDELATRAAIFFAMSAVAGSMNGLIAYGIENDMKLVNGWLAWRWIFLIEGVISVGCGFIVMLLLPPVPERVRWMFSPAEKEIAIRRSKQAFNTPHTGIKVHQLIAVLKDRKIWCYAFFYSMMNISLTSFSGFLPVILRGLHYSSVRTQLLTIPVYVCIAITLILTGIASDKTKRRGVYLAGSFALAAAGWLMLLISKNRRLSYAGCFLVGMGTFPQVILIQSWMNVNVIGYTKRAGGLAFIMICGQCFAVMGLEIFTDAPKYHRGKGLGFTASALSAMLVPVFMLFINHLNKKKDKNQHSLEAAEKRRLGVEEIGDDHPDFRFWL</sequence>
<evidence type="ECO:0000256" key="6">
    <source>
        <dbReference type="SAM" id="Phobius"/>
    </source>
</evidence>
<dbReference type="RefSeq" id="XP_013319864.1">
    <property type="nucleotide sequence ID" value="XM_013464410.1"/>
</dbReference>
<feature type="domain" description="Major facilitator superfamily (MFS) profile" evidence="7">
    <location>
        <begin position="58"/>
        <end position="500"/>
    </location>
</feature>